<comment type="caution">
    <text evidence="1">The sequence shown here is derived from an EMBL/GenBank/DDBJ whole genome shotgun (WGS) entry which is preliminary data.</text>
</comment>
<dbReference type="AlphaFoldDB" id="A0A645EBL4"/>
<dbReference type="EMBL" id="VSSQ01044357">
    <property type="protein sequence ID" value="MPM98173.1"/>
    <property type="molecule type" value="Genomic_DNA"/>
</dbReference>
<name>A0A645EBL4_9ZZZZ</name>
<organism evidence="1">
    <name type="scientific">bioreactor metagenome</name>
    <dbReference type="NCBI Taxonomy" id="1076179"/>
    <lineage>
        <taxon>unclassified sequences</taxon>
        <taxon>metagenomes</taxon>
        <taxon>ecological metagenomes</taxon>
    </lineage>
</organism>
<reference evidence="1" key="1">
    <citation type="submission" date="2019-08" db="EMBL/GenBank/DDBJ databases">
        <authorList>
            <person name="Kucharzyk K."/>
            <person name="Murdoch R.W."/>
            <person name="Higgins S."/>
            <person name="Loffler F."/>
        </authorList>
    </citation>
    <scope>NUCLEOTIDE SEQUENCE</scope>
</reference>
<proteinExistence type="predicted"/>
<sequence length="110" mass="12517">MFCEYRPFIRVHPKNKPAAYAAGYFYAVILFADFFSGVSDSCDDIVAVSRGQTRMHRGVEFSLIEEFISLRAEMSSVSHIPEAREVICRLIVENSLNSLFFVKNSQEIVT</sequence>
<protein>
    <submittedName>
        <fullName evidence="1">Uncharacterized protein</fullName>
    </submittedName>
</protein>
<accession>A0A645EBL4</accession>
<gene>
    <name evidence="1" type="ORF">SDC9_145356</name>
</gene>
<evidence type="ECO:0000313" key="1">
    <source>
        <dbReference type="EMBL" id="MPM98173.1"/>
    </source>
</evidence>